<evidence type="ECO:0000256" key="1">
    <source>
        <dbReference type="SAM" id="Phobius"/>
    </source>
</evidence>
<organism evidence="2 3">
    <name type="scientific">Syncephalis pseudoplumigaleata</name>
    <dbReference type="NCBI Taxonomy" id="1712513"/>
    <lineage>
        <taxon>Eukaryota</taxon>
        <taxon>Fungi</taxon>
        <taxon>Fungi incertae sedis</taxon>
        <taxon>Zoopagomycota</taxon>
        <taxon>Zoopagomycotina</taxon>
        <taxon>Zoopagomycetes</taxon>
        <taxon>Zoopagales</taxon>
        <taxon>Piptocephalidaceae</taxon>
        <taxon>Syncephalis</taxon>
    </lineage>
</organism>
<feature type="transmembrane region" description="Helical" evidence="1">
    <location>
        <begin position="272"/>
        <end position="295"/>
    </location>
</feature>
<keyword evidence="1" id="KW-0472">Membrane</keyword>
<reference evidence="3" key="1">
    <citation type="journal article" date="2018" name="Nat. Microbiol.">
        <title>Leveraging single-cell genomics to expand the fungal tree of life.</title>
        <authorList>
            <person name="Ahrendt S.R."/>
            <person name="Quandt C.A."/>
            <person name="Ciobanu D."/>
            <person name="Clum A."/>
            <person name="Salamov A."/>
            <person name="Andreopoulos B."/>
            <person name="Cheng J.F."/>
            <person name="Woyke T."/>
            <person name="Pelin A."/>
            <person name="Henrissat B."/>
            <person name="Reynolds N.K."/>
            <person name="Benny G.L."/>
            <person name="Smith M.E."/>
            <person name="James T.Y."/>
            <person name="Grigoriev I.V."/>
        </authorList>
    </citation>
    <scope>NUCLEOTIDE SEQUENCE [LARGE SCALE GENOMIC DNA]</scope>
    <source>
        <strain evidence="3">Benny S71-1</strain>
    </source>
</reference>
<keyword evidence="1" id="KW-1133">Transmembrane helix</keyword>
<feature type="transmembrane region" description="Helical" evidence="1">
    <location>
        <begin position="347"/>
        <end position="367"/>
    </location>
</feature>
<name>A0A4P9Z5Q7_9FUNG</name>
<keyword evidence="1" id="KW-0812">Transmembrane</keyword>
<keyword evidence="3" id="KW-1185">Reference proteome</keyword>
<evidence type="ECO:0000313" key="2">
    <source>
        <dbReference type="EMBL" id="RKP27865.1"/>
    </source>
</evidence>
<evidence type="ECO:0000313" key="3">
    <source>
        <dbReference type="Proteomes" id="UP000278143"/>
    </source>
</evidence>
<dbReference type="EMBL" id="KZ989142">
    <property type="protein sequence ID" value="RKP27865.1"/>
    <property type="molecule type" value="Genomic_DNA"/>
</dbReference>
<feature type="transmembrane region" description="Helical" evidence="1">
    <location>
        <begin position="52"/>
        <end position="70"/>
    </location>
</feature>
<evidence type="ECO:0008006" key="4">
    <source>
        <dbReference type="Google" id="ProtNLM"/>
    </source>
</evidence>
<feature type="transmembrane region" description="Helical" evidence="1">
    <location>
        <begin position="315"/>
        <end position="335"/>
    </location>
</feature>
<gene>
    <name evidence="2" type="ORF">SYNPS1DRAFT_26506</name>
</gene>
<protein>
    <recommendedName>
        <fullName evidence="4">RGS domain-containing protein</fullName>
    </recommendedName>
</protein>
<accession>A0A4P9Z5Q7</accession>
<dbReference type="Proteomes" id="UP000278143">
    <property type="component" value="Unassembled WGS sequence"/>
</dbReference>
<dbReference type="AlphaFoldDB" id="A0A4P9Z5Q7"/>
<feature type="transmembrane region" description="Helical" evidence="1">
    <location>
        <begin position="387"/>
        <end position="406"/>
    </location>
</feature>
<feature type="transmembrane region" description="Helical" evidence="1">
    <location>
        <begin position="17"/>
        <end position="40"/>
    </location>
</feature>
<feature type="transmembrane region" description="Helical" evidence="1">
    <location>
        <begin position="82"/>
        <end position="103"/>
    </location>
</feature>
<sequence>MSEITASPIEDYDHGPLYYILCGVFNTMFVVDIAFFLYFARTEPALRYRGRFISVMHVLGAIIYTTNVFISLPRRGSYSCPLYYFMANLGLAVWATSMILRFWRLMWVAEFQRHLFEKEQRKKLELRRGSTGTTQLTQQSTLRLPMVSLSTGELPNARDDGQPTDMQRLTCAIRLGTICMGQDGSSPPMSRRPTPTNILLTPIRELPQNHIGSSIMPPRVVRPWWDVLLRRRRIITEPVPVLTQPLRHSNPVRSVMHYIAKWRILQPRFHQYVLLVIVLFVTIMSVCVILVVPAFMREPHVHLQICTRAWPFHVLNIASGSLFLVLLPLISIIVWNTTDVYGIRNEVLLQSLIGYGCVLPFLLLRYVDGPGWVHARETFPIYVLPEILVIFSHVMSITWPMLFLKYERRVLARHRRKATIALANVIRKSTDTNVSEFEAYLEALDYPEIQTAVSVSGRCKPRNAANRNDCFAVQLHEYSVRDFTVENLAFARRLRYMDQILRHNRSESYAPYYGTLYSQGRRTVLPGS</sequence>
<dbReference type="OrthoDB" id="196547at2759"/>
<proteinExistence type="predicted"/>